<organism evidence="2 3">
    <name type="scientific">Kutzneria chonburiensis</name>
    <dbReference type="NCBI Taxonomy" id="1483604"/>
    <lineage>
        <taxon>Bacteria</taxon>
        <taxon>Bacillati</taxon>
        <taxon>Actinomycetota</taxon>
        <taxon>Actinomycetes</taxon>
        <taxon>Pseudonocardiales</taxon>
        <taxon>Pseudonocardiaceae</taxon>
        <taxon>Kutzneria</taxon>
    </lineage>
</organism>
<dbReference type="Proteomes" id="UP001589810">
    <property type="component" value="Unassembled WGS sequence"/>
</dbReference>
<dbReference type="RefSeq" id="WP_379794090.1">
    <property type="nucleotide sequence ID" value="NZ_JBHLUD010000004.1"/>
</dbReference>
<dbReference type="InterPro" id="IPR029058">
    <property type="entry name" value="AB_hydrolase_fold"/>
</dbReference>
<comment type="caution">
    <text evidence="2">The sequence shown here is derived from an EMBL/GenBank/DDBJ whole genome shotgun (WGS) entry which is preliminary data.</text>
</comment>
<name>A0ABV6MSK2_9PSEU</name>
<protein>
    <submittedName>
        <fullName evidence="2">Alpha/beta fold hydrolase</fullName>
    </submittedName>
</protein>
<proteinExistence type="predicted"/>
<dbReference type="InterPro" id="IPR050266">
    <property type="entry name" value="AB_hydrolase_sf"/>
</dbReference>
<dbReference type="PANTHER" id="PTHR43798">
    <property type="entry name" value="MONOACYLGLYCEROL LIPASE"/>
    <property type="match status" value="1"/>
</dbReference>
<accession>A0ABV6MSK2</accession>
<dbReference type="EMBL" id="JBHLUD010000004">
    <property type="protein sequence ID" value="MFC0543288.1"/>
    <property type="molecule type" value="Genomic_DNA"/>
</dbReference>
<gene>
    <name evidence="2" type="ORF">ACFFH7_17430</name>
</gene>
<sequence length="266" mass="29253">MTATIYKTEAGGQELRAFYERALGHWPVPADRRTVPTRHGDTFVMVSGNETGPPVILLHGSAGNTLSWMSVVGNLADRFRLYAVDIIGEPGLSAPSRPPLGSSAYAEWFDDVLAGLGLTEVQMVAASLGGWFAIDCATRRPGRISRMVLLVPGGIGRQKLGKMALFFLGRLLGRKQPEPQSPPEKYLRMVFEHYRPRLLMPIFSAARLRKLTMPLLAIVGDRDELLNSKATQRRLTATTDATVVMLPDTGHMLPDQSERIGGFLRD</sequence>
<evidence type="ECO:0000259" key="1">
    <source>
        <dbReference type="Pfam" id="PF12697"/>
    </source>
</evidence>
<keyword evidence="2" id="KW-0378">Hydrolase</keyword>
<reference evidence="2 3" key="1">
    <citation type="submission" date="2024-09" db="EMBL/GenBank/DDBJ databases">
        <authorList>
            <person name="Sun Q."/>
            <person name="Mori K."/>
        </authorList>
    </citation>
    <scope>NUCLEOTIDE SEQUENCE [LARGE SCALE GENOMIC DNA]</scope>
    <source>
        <strain evidence="2 3">TBRC 1432</strain>
    </source>
</reference>
<evidence type="ECO:0000313" key="2">
    <source>
        <dbReference type="EMBL" id="MFC0543288.1"/>
    </source>
</evidence>
<keyword evidence="3" id="KW-1185">Reference proteome</keyword>
<feature type="domain" description="AB hydrolase-1" evidence="1">
    <location>
        <begin position="55"/>
        <end position="257"/>
    </location>
</feature>
<dbReference type="Pfam" id="PF12697">
    <property type="entry name" value="Abhydrolase_6"/>
    <property type="match status" value="1"/>
</dbReference>
<dbReference type="Gene3D" id="3.40.50.1820">
    <property type="entry name" value="alpha/beta hydrolase"/>
    <property type="match status" value="1"/>
</dbReference>
<evidence type="ECO:0000313" key="3">
    <source>
        <dbReference type="Proteomes" id="UP001589810"/>
    </source>
</evidence>
<dbReference type="SUPFAM" id="SSF53474">
    <property type="entry name" value="alpha/beta-Hydrolases"/>
    <property type="match status" value="1"/>
</dbReference>
<dbReference type="GO" id="GO:0016787">
    <property type="term" value="F:hydrolase activity"/>
    <property type="evidence" value="ECO:0007669"/>
    <property type="project" value="UniProtKB-KW"/>
</dbReference>
<dbReference type="PANTHER" id="PTHR43798:SF33">
    <property type="entry name" value="HYDROLASE, PUTATIVE (AFU_ORTHOLOGUE AFUA_2G14860)-RELATED"/>
    <property type="match status" value="1"/>
</dbReference>
<dbReference type="InterPro" id="IPR000073">
    <property type="entry name" value="AB_hydrolase_1"/>
</dbReference>